<reference evidence="1 2" key="1">
    <citation type="submission" date="2017-09" db="EMBL/GenBank/DDBJ databases">
        <authorList>
            <person name="Ehlers B."/>
            <person name="Leendertz F.H."/>
        </authorList>
    </citation>
    <scope>NUCLEOTIDE SEQUENCE [LARGE SCALE GENOMIC DNA]</scope>
    <source>
        <strain evidence="1 2">DSM 27208</strain>
    </source>
</reference>
<dbReference type="RefSeq" id="WP_097010179.1">
    <property type="nucleotide sequence ID" value="NZ_OBEJ01000009.1"/>
</dbReference>
<evidence type="ECO:0000313" key="1">
    <source>
        <dbReference type="EMBL" id="SNZ18246.1"/>
    </source>
</evidence>
<sequence>MPGDDDKFIHVRCSPALKRKIRLAAAAAELNQSDFVRSRLGDIADDELEDVNIEELLDSEEIAEA</sequence>
<organism evidence="1 2">
    <name type="scientific">Natronoarchaeum philippinense</name>
    <dbReference type="NCBI Taxonomy" id="558529"/>
    <lineage>
        <taxon>Archaea</taxon>
        <taxon>Methanobacteriati</taxon>
        <taxon>Methanobacteriota</taxon>
        <taxon>Stenosarchaea group</taxon>
        <taxon>Halobacteria</taxon>
        <taxon>Halobacteriales</taxon>
        <taxon>Natronoarchaeaceae</taxon>
    </lineage>
</organism>
<gene>
    <name evidence="1" type="ORF">SAMN06269185_3307</name>
</gene>
<name>A0A285PDL7_NATPI</name>
<keyword evidence="2" id="KW-1185">Reference proteome</keyword>
<dbReference type="EMBL" id="OBEJ01000009">
    <property type="protein sequence ID" value="SNZ18246.1"/>
    <property type="molecule type" value="Genomic_DNA"/>
</dbReference>
<dbReference type="AlphaFoldDB" id="A0A285PDL7"/>
<protein>
    <submittedName>
        <fullName evidence="1">Uncharacterized protein</fullName>
    </submittedName>
</protein>
<evidence type="ECO:0000313" key="2">
    <source>
        <dbReference type="Proteomes" id="UP000219453"/>
    </source>
</evidence>
<dbReference type="Proteomes" id="UP000219453">
    <property type="component" value="Unassembled WGS sequence"/>
</dbReference>
<proteinExistence type="predicted"/>
<accession>A0A285PDL7</accession>